<name>A0ABW5THZ2_9ENTE</name>
<proteinExistence type="inferred from homology"/>
<evidence type="ECO:0000313" key="8">
    <source>
        <dbReference type="Proteomes" id="UP001597427"/>
    </source>
</evidence>
<organism evidence="7 8">
    <name type="scientific">Enterococcus camelliae</name>
    <dbReference type="NCBI Taxonomy" id="453959"/>
    <lineage>
        <taxon>Bacteria</taxon>
        <taxon>Bacillati</taxon>
        <taxon>Bacillota</taxon>
        <taxon>Bacilli</taxon>
        <taxon>Lactobacillales</taxon>
        <taxon>Enterococcaceae</taxon>
        <taxon>Enterococcus</taxon>
    </lineage>
</organism>
<feature type="transmembrane region" description="Helical" evidence="6">
    <location>
        <begin position="462"/>
        <end position="484"/>
    </location>
</feature>
<reference evidence="8" key="1">
    <citation type="journal article" date="2019" name="Int. J. Syst. Evol. Microbiol.">
        <title>The Global Catalogue of Microorganisms (GCM) 10K type strain sequencing project: providing services to taxonomists for standard genome sequencing and annotation.</title>
        <authorList>
            <consortium name="The Broad Institute Genomics Platform"/>
            <consortium name="The Broad Institute Genome Sequencing Center for Infectious Disease"/>
            <person name="Wu L."/>
            <person name="Ma J."/>
        </authorList>
    </citation>
    <scope>NUCLEOTIDE SEQUENCE [LARGE SCALE GENOMIC DNA]</scope>
    <source>
        <strain evidence="8">TISTR 932</strain>
    </source>
</reference>
<evidence type="ECO:0000256" key="2">
    <source>
        <dbReference type="ARBA" id="ARBA00008333"/>
    </source>
</evidence>
<evidence type="ECO:0000256" key="6">
    <source>
        <dbReference type="SAM" id="Phobius"/>
    </source>
</evidence>
<comment type="subcellular location">
    <subcellularLocation>
        <location evidence="1">Membrane</location>
        <topology evidence="1">Multi-pass membrane protein</topology>
    </subcellularLocation>
</comment>
<dbReference type="EMBL" id="JBHUMO010000033">
    <property type="protein sequence ID" value="MFD2728761.1"/>
    <property type="molecule type" value="Genomic_DNA"/>
</dbReference>
<feature type="transmembrane region" description="Helical" evidence="6">
    <location>
        <begin position="411"/>
        <end position="430"/>
    </location>
</feature>
<feature type="transmembrane region" description="Helical" evidence="6">
    <location>
        <begin position="269"/>
        <end position="297"/>
    </location>
</feature>
<keyword evidence="4 6" id="KW-1133">Transmembrane helix</keyword>
<sequence>MSLIVGRRTRRAVLGRKAFIVGIFFFFSFLYAPFSHAETISVTNEEKAATVTIDRVESDDWEGANEAFQPIKQWWVHSKQPMKEVSGELAQKIDLAIAQTTIYLLNEDKKGTLEGIATLQNAFSSYQIGDYVDNEGHMKLTLSLYIHKLNQLGQHIEKSDWVQAQALIDELNTQWLSVEGDVVSRSQEIYDNTERDLLLLQNSIVKEQKEQSLSLVKSLVQELSSIDSTEYSLFDVAMIPFREGLEALLVVLMLLSVGRRSHEKKAKKWILAGSFLGVLTSILLGLFVAFVLSVLSFGKQNNLINGFAGIFSSLMLLYVGLWMHQASDVKKMTNRYHTKTKQAVETGNFFSLALLAFLAILREGLEIVVFTIGMAGKMSFEKLCLGFGLGLLFLAVIATLIILFERRLPLHVFFLFSSAIIFYLAIKFMGSGIHSLQLAGHIPNTSSDFLPSFTPLSIYPSWYSFIPQLTLVIITIGYVWINYLKKKEEKRR</sequence>
<feature type="transmembrane region" description="Helical" evidence="6">
    <location>
        <begin position="343"/>
        <end position="365"/>
    </location>
</feature>
<gene>
    <name evidence="7" type="ORF">ACFSR0_04885</name>
</gene>
<evidence type="ECO:0000256" key="5">
    <source>
        <dbReference type="ARBA" id="ARBA00023136"/>
    </source>
</evidence>
<evidence type="ECO:0000313" key="7">
    <source>
        <dbReference type="EMBL" id="MFD2728761.1"/>
    </source>
</evidence>
<accession>A0ABW5THZ2</accession>
<evidence type="ECO:0000256" key="4">
    <source>
        <dbReference type="ARBA" id="ARBA00022989"/>
    </source>
</evidence>
<dbReference type="PANTHER" id="PTHR31632">
    <property type="entry name" value="IRON TRANSPORTER FTH1"/>
    <property type="match status" value="1"/>
</dbReference>
<keyword evidence="5 6" id="KW-0472">Membrane</keyword>
<dbReference type="RefSeq" id="WP_379980472.1">
    <property type="nucleotide sequence ID" value="NZ_JBHUMO010000033.1"/>
</dbReference>
<comment type="similarity">
    <text evidence="2">Belongs to the oxidase-dependent Fe transporter (OFeT) (TC 9.A.10.1) family.</text>
</comment>
<feature type="transmembrane region" description="Helical" evidence="6">
    <location>
        <begin position="385"/>
        <end position="404"/>
    </location>
</feature>
<comment type="caution">
    <text evidence="7">The sequence shown here is derived from an EMBL/GenBank/DDBJ whole genome shotgun (WGS) entry which is preliminary data.</text>
</comment>
<keyword evidence="8" id="KW-1185">Reference proteome</keyword>
<dbReference type="InterPro" id="IPR004923">
    <property type="entry name" value="FTR1/Fip1/EfeU"/>
</dbReference>
<feature type="transmembrane region" description="Helical" evidence="6">
    <location>
        <begin position="239"/>
        <end position="257"/>
    </location>
</feature>
<evidence type="ECO:0000256" key="1">
    <source>
        <dbReference type="ARBA" id="ARBA00004141"/>
    </source>
</evidence>
<evidence type="ECO:0000256" key="3">
    <source>
        <dbReference type="ARBA" id="ARBA00022692"/>
    </source>
</evidence>
<keyword evidence="3 6" id="KW-0812">Transmembrane</keyword>
<feature type="transmembrane region" description="Helical" evidence="6">
    <location>
        <begin position="303"/>
        <end position="322"/>
    </location>
</feature>
<dbReference type="PANTHER" id="PTHR31632:SF2">
    <property type="entry name" value="PLASMA MEMBRANE IRON PERMEASE"/>
    <property type="match status" value="1"/>
</dbReference>
<dbReference type="Pfam" id="PF03239">
    <property type="entry name" value="FTR1"/>
    <property type="match status" value="1"/>
</dbReference>
<protein>
    <submittedName>
        <fullName evidence="7">FTR1 family protein</fullName>
    </submittedName>
</protein>
<dbReference type="Proteomes" id="UP001597427">
    <property type="component" value="Unassembled WGS sequence"/>
</dbReference>